<name>A0A7S2I6S1_9DINO</name>
<organism evidence="1">
    <name type="scientific">Zooxanthella nutricula</name>
    <dbReference type="NCBI Taxonomy" id="1333877"/>
    <lineage>
        <taxon>Eukaryota</taxon>
        <taxon>Sar</taxon>
        <taxon>Alveolata</taxon>
        <taxon>Dinophyceae</taxon>
        <taxon>Peridiniales</taxon>
        <taxon>Peridiniales incertae sedis</taxon>
        <taxon>Zooxanthella</taxon>
    </lineage>
</organism>
<accession>A0A7S2I6S1</accession>
<dbReference type="AlphaFoldDB" id="A0A7S2I6S1"/>
<sequence length="413" mass="44909">MIVPVACQYLCLQVEFDLGTVAGAPSLPARDHDAAAKKACAQTGIAQEREVTARGREVPSADIQSVQKLPFDSWSTYPTDCAAEEAPAIKFDFCYGGLSGASPRLCVRVLTDLMRYDGVTATRLALHALEALEGAGAEELGETSKPTFAPNPPFPKSGLRALNSLSMLCSIVLDLAVSPYRCLWNAVTRWTVPRTTPEGWLWHYLGGNYEPCEIQVYSPESNKFKDFLAKADQLRAGLGLRRGFLYLLNYSPTITSGVVSSAADLLCVDTKLMSAFREPGPPLLGSQLHIMNLILQRAMMFNNYGRHVHSFKAVPTAFSWDWLNFPGAMTAAFCISINGRFLCGLRGLPEHMELGARILSGGVGGEDPDLENGQGYGSARRMAQVAHHPQQQWGGDPKFLRAEAQLICPVGGQ</sequence>
<proteinExistence type="predicted"/>
<gene>
    <name evidence="1" type="ORF">BRAN1462_LOCUS6764</name>
</gene>
<reference evidence="1" key="1">
    <citation type="submission" date="2021-01" db="EMBL/GenBank/DDBJ databases">
        <authorList>
            <person name="Corre E."/>
            <person name="Pelletier E."/>
            <person name="Niang G."/>
            <person name="Scheremetjew M."/>
            <person name="Finn R."/>
            <person name="Kale V."/>
            <person name="Holt S."/>
            <person name="Cochrane G."/>
            <person name="Meng A."/>
            <person name="Brown T."/>
            <person name="Cohen L."/>
        </authorList>
    </citation>
    <scope>NUCLEOTIDE SEQUENCE</scope>
    <source>
        <strain evidence="1">RCC3387</strain>
    </source>
</reference>
<dbReference type="EMBL" id="HBGW01010626">
    <property type="protein sequence ID" value="CAD9510512.1"/>
    <property type="molecule type" value="Transcribed_RNA"/>
</dbReference>
<evidence type="ECO:0000313" key="1">
    <source>
        <dbReference type="EMBL" id="CAD9510512.1"/>
    </source>
</evidence>
<protein>
    <submittedName>
        <fullName evidence="1">Uncharacterized protein</fullName>
    </submittedName>
</protein>